<evidence type="ECO:0000313" key="3">
    <source>
        <dbReference type="Proteomes" id="UP000663844"/>
    </source>
</evidence>
<dbReference type="Proteomes" id="UP000663844">
    <property type="component" value="Unassembled WGS sequence"/>
</dbReference>
<comment type="caution">
    <text evidence="2">The sequence shown here is derived from an EMBL/GenBank/DDBJ whole genome shotgun (WGS) entry which is preliminary data.</text>
</comment>
<evidence type="ECO:0000313" key="2">
    <source>
        <dbReference type="EMBL" id="CAF3939788.1"/>
    </source>
</evidence>
<evidence type="ECO:0000313" key="1">
    <source>
        <dbReference type="EMBL" id="CAF0880463.1"/>
    </source>
</evidence>
<accession>A0A819K4P2</accession>
<dbReference type="Proteomes" id="UP000663845">
    <property type="component" value="Unassembled WGS sequence"/>
</dbReference>
<gene>
    <name evidence="1" type="ORF">JYZ213_LOCUS9459</name>
    <name evidence="2" type="ORF">OXD698_LOCUS26059</name>
</gene>
<dbReference type="EMBL" id="CAJOAZ010002557">
    <property type="protein sequence ID" value="CAF3939788.1"/>
    <property type="molecule type" value="Genomic_DNA"/>
</dbReference>
<dbReference type="EMBL" id="CAJNOG010000067">
    <property type="protein sequence ID" value="CAF0880463.1"/>
    <property type="molecule type" value="Genomic_DNA"/>
</dbReference>
<sequence length="117" mass="13537">MYLDTRKILIGFSDIIYCLPIPVETRKEIYNMITKIIKENLGRNDVVEQLCRLCIRLNNGSEKFPPADICEDFQATLSSVVHNLWSLADESDFIKFHEITGGIRKLFKIDLMNITNN</sequence>
<dbReference type="AlphaFoldDB" id="A0A819K4P2"/>
<protein>
    <submittedName>
        <fullName evidence="2">Uncharacterized protein</fullName>
    </submittedName>
</protein>
<reference evidence="2" key="1">
    <citation type="submission" date="2021-02" db="EMBL/GenBank/DDBJ databases">
        <authorList>
            <person name="Nowell W R."/>
        </authorList>
    </citation>
    <scope>NUCLEOTIDE SEQUENCE</scope>
</reference>
<organism evidence="2 3">
    <name type="scientific">Adineta steineri</name>
    <dbReference type="NCBI Taxonomy" id="433720"/>
    <lineage>
        <taxon>Eukaryota</taxon>
        <taxon>Metazoa</taxon>
        <taxon>Spiralia</taxon>
        <taxon>Gnathifera</taxon>
        <taxon>Rotifera</taxon>
        <taxon>Eurotatoria</taxon>
        <taxon>Bdelloidea</taxon>
        <taxon>Adinetida</taxon>
        <taxon>Adinetidae</taxon>
        <taxon>Adineta</taxon>
    </lineage>
</organism>
<proteinExistence type="predicted"/>
<name>A0A819K4P2_9BILA</name>